<keyword evidence="3" id="KW-1185">Reference proteome</keyword>
<dbReference type="Pfam" id="PF11391">
    <property type="entry name" value="DUF2798"/>
    <property type="match status" value="1"/>
</dbReference>
<evidence type="ECO:0000313" key="3">
    <source>
        <dbReference type="Proteomes" id="UP000003704"/>
    </source>
</evidence>
<evidence type="ECO:0000256" key="1">
    <source>
        <dbReference type="SAM" id="Phobius"/>
    </source>
</evidence>
<gene>
    <name evidence="2" type="ORF">WQQ_20470</name>
</gene>
<protein>
    <recommendedName>
        <fullName evidence="4">DUF2798 domain-containing protein</fullName>
    </recommendedName>
</protein>
<proteinExistence type="predicted"/>
<dbReference type="Proteomes" id="UP000003704">
    <property type="component" value="Unassembled WGS sequence"/>
</dbReference>
<dbReference type="STRING" id="1172194.WQQ_20470"/>
<evidence type="ECO:0008006" key="4">
    <source>
        <dbReference type="Google" id="ProtNLM"/>
    </source>
</evidence>
<organism evidence="2 3">
    <name type="scientific">Hydrocarboniphaga effusa AP103</name>
    <dbReference type="NCBI Taxonomy" id="1172194"/>
    <lineage>
        <taxon>Bacteria</taxon>
        <taxon>Pseudomonadati</taxon>
        <taxon>Pseudomonadota</taxon>
        <taxon>Gammaproteobacteria</taxon>
        <taxon>Nevskiales</taxon>
        <taxon>Nevskiaceae</taxon>
        <taxon>Hydrocarboniphaga</taxon>
    </lineage>
</organism>
<comment type="caution">
    <text evidence="2">The sequence shown here is derived from an EMBL/GenBank/DDBJ whole genome shotgun (WGS) entry which is preliminary data.</text>
</comment>
<keyword evidence="1" id="KW-0472">Membrane</keyword>
<name>I8TD53_9GAMM</name>
<feature type="transmembrane region" description="Helical" evidence="1">
    <location>
        <begin position="12"/>
        <end position="34"/>
    </location>
</feature>
<dbReference type="AlphaFoldDB" id="I8TD53"/>
<reference evidence="2 3" key="1">
    <citation type="journal article" date="2012" name="J. Bacteriol.">
        <title>Genome Sequence of n-Alkane-Degrading Hydrocarboniphaga effusa Strain AP103T (ATCC BAA-332T).</title>
        <authorList>
            <person name="Chang H.K."/>
            <person name="Zylstra G.J."/>
            <person name="Chae J.C."/>
        </authorList>
    </citation>
    <scope>NUCLEOTIDE SEQUENCE [LARGE SCALE GENOMIC DNA]</scope>
    <source>
        <strain evidence="2 3">AP103</strain>
    </source>
</reference>
<keyword evidence="1" id="KW-0812">Transmembrane</keyword>
<dbReference type="InterPro" id="IPR021529">
    <property type="entry name" value="DUF2798"/>
</dbReference>
<dbReference type="EMBL" id="AKGD01000001">
    <property type="protein sequence ID" value="EIT71910.1"/>
    <property type="molecule type" value="Genomic_DNA"/>
</dbReference>
<sequence length="46" mass="5036">MLGFDASFASAWLPAWFMAWAVAFPTVLVIAPITRKIVDGMIVRAP</sequence>
<keyword evidence="1" id="KW-1133">Transmembrane helix</keyword>
<accession>I8TD53</accession>
<evidence type="ECO:0000313" key="2">
    <source>
        <dbReference type="EMBL" id="EIT71910.1"/>
    </source>
</evidence>